<feature type="transmembrane region" description="Helical" evidence="2">
    <location>
        <begin position="127"/>
        <end position="149"/>
    </location>
</feature>
<name>A0A0B7KPH7_BIOOC</name>
<dbReference type="GO" id="GO:0016020">
    <property type="term" value="C:membrane"/>
    <property type="evidence" value="ECO:0007669"/>
    <property type="project" value="InterPro"/>
</dbReference>
<comment type="similarity">
    <text evidence="1">Belongs to the multi antimicrobial extrusion (MATE) (TC 2.A.66.1) family.</text>
</comment>
<evidence type="ECO:0000256" key="2">
    <source>
        <dbReference type="SAM" id="Phobius"/>
    </source>
</evidence>
<reference evidence="3" key="1">
    <citation type="submission" date="2015-01" db="EMBL/GenBank/DDBJ databases">
        <authorList>
            <person name="Durling Mikael"/>
        </authorList>
    </citation>
    <scope>NUCLEOTIDE SEQUENCE</scope>
</reference>
<keyword evidence="2" id="KW-1133">Transmembrane helix</keyword>
<protein>
    <submittedName>
        <fullName evidence="3">Uncharacterized protein</fullName>
    </submittedName>
</protein>
<dbReference type="Pfam" id="PF01554">
    <property type="entry name" value="MatE"/>
    <property type="match status" value="1"/>
</dbReference>
<feature type="transmembrane region" description="Helical" evidence="2">
    <location>
        <begin position="38"/>
        <end position="58"/>
    </location>
</feature>
<dbReference type="PANTHER" id="PTHR11206">
    <property type="entry name" value="MULTIDRUG RESISTANCE PROTEIN"/>
    <property type="match status" value="1"/>
</dbReference>
<dbReference type="EMBL" id="CDPU01000072">
    <property type="protein sequence ID" value="CEO56706.1"/>
    <property type="molecule type" value="Genomic_DNA"/>
</dbReference>
<keyword evidence="2" id="KW-0812">Transmembrane</keyword>
<feature type="transmembrane region" description="Helical" evidence="2">
    <location>
        <begin position="7"/>
        <end position="26"/>
    </location>
</feature>
<evidence type="ECO:0000313" key="3">
    <source>
        <dbReference type="EMBL" id="CEO56706.1"/>
    </source>
</evidence>
<dbReference type="InterPro" id="IPR002528">
    <property type="entry name" value="MATE_fam"/>
</dbReference>
<dbReference type="GO" id="GO:0015297">
    <property type="term" value="F:antiporter activity"/>
    <property type="evidence" value="ECO:0007669"/>
    <property type="project" value="InterPro"/>
</dbReference>
<sequence length="174" mass="18571">MTADQVLVTIPFGIGVATSVRVGGFLGAKDLESGRRSAHVSFVLTAAIAIFVCLLLILTRNHFPKIFTGESEVIGLFQIADAINGSSGGALRGMGKQHIGAAANLTSYYIIALPLGSWLAFRGWELSGLWIGQCIGMGIVALAQLVFVLETDWKLEIERALERISEDDNTAPPV</sequence>
<keyword evidence="2" id="KW-0472">Membrane</keyword>
<feature type="transmembrane region" description="Helical" evidence="2">
    <location>
        <begin position="101"/>
        <end position="121"/>
    </location>
</feature>
<dbReference type="GO" id="GO:0042910">
    <property type="term" value="F:xenobiotic transmembrane transporter activity"/>
    <property type="evidence" value="ECO:0007669"/>
    <property type="project" value="InterPro"/>
</dbReference>
<dbReference type="AlphaFoldDB" id="A0A0B7KPH7"/>
<accession>A0A0B7KPH7</accession>
<organism evidence="3">
    <name type="scientific">Bionectria ochroleuca</name>
    <name type="common">Gliocladium roseum</name>
    <dbReference type="NCBI Taxonomy" id="29856"/>
    <lineage>
        <taxon>Eukaryota</taxon>
        <taxon>Fungi</taxon>
        <taxon>Dikarya</taxon>
        <taxon>Ascomycota</taxon>
        <taxon>Pezizomycotina</taxon>
        <taxon>Sordariomycetes</taxon>
        <taxon>Hypocreomycetidae</taxon>
        <taxon>Hypocreales</taxon>
        <taxon>Bionectriaceae</taxon>
        <taxon>Clonostachys</taxon>
    </lineage>
</organism>
<proteinExistence type="inferred from homology"/>
<evidence type="ECO:0000256" key="1">
    <source>
        <dbReference type="ARBA" id="ARBA00010199"/>
    </source>
</evidence>
<gene>
    <name evidence="3" type="ORF">BN869_000012764_1</name>
</gene>